<name>A0A7C3R4Z5_9BACT</name>
<organism evidence="1">
    <name type="scientific">Leptospirillum ferriphilum</name>
    <dbReference type="NCBI Taxonomy" id="178606"/>
    <lineage>
        <taxon>Bacteria</taxon>
        <taxon>Pseudomonadati</taxon>
        <taxon>Nitrospirota</taxon>
        <taxon>Nitrospiria</taxon>
        <taxon>Nitrospirales</taxon>
        <taxon>Nitrospiraceae</taxon>
        <taxon>Leptospirillum</taxon>
    </lineage>
</organism>
<gene>
    <name evidence="1" type="ORF">ENX03_06730</name>
</gene>
<comment type="caution">
    <text evidence="1">The sequence shown here is derived from an EMBL/GenBank/DDBJ whole genome shotgun (WGS) entry which is preliminary data.</text>
</comment>
<accession>A0A7C3R4Z5</accession>
<reference evidence="1" key="1">
    <citation type="journal article" date="2020" name="mSystems">
        <title>Genome- and Community-Level Interaction Insights into Carbon Utilization and Element Cycling Functions of Hydrothermarchaeota in Hydrothermal Sediment.</title>
        <authorList>
            <person name="Zhou Z."/>
            <person name="Liu Y."/>
            <person name="Xu W."/>
            <person name="Pan J."/>
            <person name="Luo Z.H."/>
            <person name="Li M."/>
        </authorList>
    </citation>
    <scope>NUCLEOTIDE SEQUENCE [LARGE SCALE GENOMIC DNA]</scope>
    <source>
        <strain evidence="1">SpSt-902</strain>
    </source>
</reference>
<proteinExistence type="predicted"/>
<protein>
    <submittedName>
        <fullName evidence="1">Uncharacterized protein</fullName>
    </submittedName>
</protein>
<dbReference type="AlphaFoldDB" id="A0A7C3R4Z5"/>
<dbReference type="EMBL" id="DTMM01000137">
    <property type="protein sequence ID" value="HFT93617.1"/>
    <property type="molecule type" value="Genomic_DNA"/>
</dbReference>
<evidence type="ECO:0000313" key="1">
    <source>
        <dbReference type="EMBL" id="HFT93617.1"/>
    </source>
</evidence>
<sequence length="296" mass="34063">MTRKSLFDGPGVRVAGQQKSWLSALFLPYARSRQMENGAYSSWRYMDEGLASVKDTFWALRIYENLLSVAPESDRTRQWLDTGLEETWAGGDMENLFYALFSRRMLQQPWPKVEGWLKQSSSWFLTENSEDQHMGGGIRECLLWLQIESKNAVRLDEIRDRIGKYVENCYKSFLHNRVILDLPTYGALIESLFETDKPLTDGGEWLGPYRDDITGYRLTPDSRTGSMETLWWGVWLDQRFSGKNMPDPKKLGMLLDSYRTRNGGYGPRPGAIPDLESTGMALDILLWSGAREDNQN</sequence>